<dbReference type="Pfam" id="PF04542">
    <property type="entry name" value="Sigma70_r2"/>
    <property type="match status" value="1"/>
</dbReference>
<keyword evidence="6" id="KW-0614">Plasmid</keyword>
<dbReference type="RefSeq" id="WP_065211128.1">
    <property type="nucleotide sequence ID" value="NZ_CP016179.1"/>
</dbReference>
<name>A0AAN0XZ72_9VIBR</name>
<protein>
    <recommendedName>
        <fullName evidence="5">RNA polymerase sigma-70 region 2 domain-containing protein</fullName>
    </recommendedName>
</protein>
<gene>
    <name evidence="6" type="ORF">A6E01_19320</name>
</gene>
<sequence length="250" mass="29311">MSDVLKQLIERSREGDPRAVQIILLKMKPLIHRVVSKYKSRDSQDYDDLYQEASLTLVKCIEKFDLTYGDEFKPERFFSYARVSMDHASICYLQQFDVVAIPRRLWQIRNRIERENPEDVKEFCEKYDISENRFYDAKSLIATSSSSPRTVEFDAAGAEVPESLDSEFVERLVDTALSRILKDHIEDYRQYFDDKALKIFQAVYIEDRETNEIADQWGVEPGRVRYIALQTLRDVQELLLDLGVKPADFV</sequence>
<evidence type="ECO:0000256" key="4">
    <source>
        <dbReference type="ARBA" id="ARBA00023163"/>
    </source>
</evidence>
<dbReference type="KEGG" id="vbr:A6E01_19320"/>
<keyword evidence="1" id="KW-0805">Transcription regulation</keyword>
<geneLocation type="plasmid" evidence="6 7">
    <name>unnamed1</name>
</geneLocation>
<dbReference type="PANTHER" id="PTHR30385">
    <property type="entry name" value="SIGMA FACTOR F FLAGELLAR"/>
    <property type="match status" value="1"/>
</dbReference>
<proteinExistence type="predicted"/>
<keyword evidence="4" id="KW-0804">Transcription</keyword>
<dbReference type="InterPro" id="IPR013324">
    <property type="entry name" value="RNA_pol_sigma_r3/r4-like"/>
</dbReference>
<keyword evidence="3" id="KW-0238">DNA-binding</keyword>
<organism evidence="6 7">
    <name type="scientific">Vibrio breoganii</name>
    <dbReference type="NCBI Taxonomy" id="553239"/>
    <lineage>
        <taxon>Bacteria</taxon>
        <taxon>Pseudomonadati</taxon>
        <taxon>Pseudomonadota</taxon>
        <taxon>Gammaproteobacteria</taxon>
        <taxon>Vibrionales</taxon>
        <taxon>Vibrionaceae</taxon>
        <taxon>Vibrio</taxon>
    </lineage>
</organism>
<dbReference type="InterPro" id="IPR007627">
    <property type="entry name" value="RNA_pol_sigma70_r2"/>
</dbReference>
<evidence type="ECO:0000256" key="2">
    <source>
        <dbReference type="ARBA" id="ARBA00023082"/>
    </source>
</evidence>
<dbReference type="InterPro" id="IPR014284">
    <property type="entry name" value="RNA_pol_sigma-70_dom"/>
</dbReference>
<dbReference type="GO" id="GO:0003677">
    <property type="term" value="F:DNA binding"/>
    <property type="evidence" value="ECO:0007669"/>
    <property type="project" value="UniProtKB-KW"/>
</dbReference>
<dbReference type="SUPFAM" id="SSF88659">
    <property type="entry name" value="Sigma3 and sigma4 domains of RNA polymerase sigma factors"/>
    <property type="match status" value="1"/>
</dbReference>
<dbReference type="Gene3D" id="1.20.140.160">
    <property type="match status" value="1"/>
</dbReference>
<dbReference type="InterPro" id="IPR013325">
    <property type="entry name" value="RNA_pol_sigma_r2"/>
</dbReference>
<keyword evidence="2" id="KW-0731">Sigma factor</keyword>
<feature type="domain" description="RNA polymerase sigma-70 region 2" evidence="5">
    <location>
        <begin position="27"/>
        <end position="73"/>
    </location>
</feature>
<evidence type="ECO:0000313" key="6">
    <source>
        <dbReference type="EMBL" id="ANO35366.1"/>
    </source>
</evidence>
<dbReference type="AlphaFoldDB" id="A0AAN0XZ72"/>
<dbReference type="Proteomes" id="UP000092018">
    <property type="component" value="Plasmid unnamed1"/>
</dbReference>
<evidence type="ECO:0000313" key="7">
    <source>
        <dbReference type="Proteomes" id="UP000092018"/>
    </source>
</evidence>
<accession>A0AAN0XZ72</accession>
<dbReference type="GO" id="GO:0016987">
    <property type="term" value="F:sigma factor activity"/>
    <property type="evidence" value="ECO:0007669"/>
    <property type="project" value="UniProtKB-KW"/>
</dbReference>
<dbReference type="SUPFAM" id="SSF88946">
    <property type="entry name" value="Sigma2 domain of RNA polymerase sigma factors"/>
    <property type="match status" value="1"/>
</dbReference>
<dbReference type="GO" id="GO:0006352">
    <property type="term" value="P:DNA-templated transcription initiation"/>
    <property type="evidence" value="ECO:0007669"/>
    <property type="project" value="InterPro"/>
</dbReference>
<evidence type="ECO:0000256" key="3">
    <source>
        <dbReference type="ARBA" id="ARBA00023125"/>
    </source>
</evidence>
<evidence type="ECO:0000259" key="5">
    <source>
        <dbReference type="Pfam" id="PF04542"/>
    </source>
</evidence>
<reference evidence="6 7" key="1">
    <citation type="submission" date="2016-06" db="EMBL/GenBank/DDBJ databases">
        <title>Adaptive Radiation by Waves of Gene Transfer Leads to Fine-Scale Resource Partitioning in Marine Microbes.</title>
        <authorList>
            <person name="Hehemann J.-H."/>
            <person name="Arevalo P."/>
            <person name="Datta M.S."/>
            <person name="Yu X."/>
            <person name="Corzett C."/>
            <person name="Henschel A."/>
            <person name="Preheim S.P."/>
            <person name="Timberlake S."/>
            <person name="Alm E.J."/>
            <person name="Polz M.F."/>
        </authorList>
    </citation>
    <scope>NUCLEOTIDE SEQUENCE [LARGE SCALE GENOMIC DNA]</scope>
    <source>
        <strain evidence="6 7">FF50</strain>
        <plasmid evidence="6 7">unnamed1</plasmid>
    </source>
</reference>
<dbReference type="EMBL" id="CP016179">
    <property type="protein sequence ID" value="ANO35366.1"/>
    <property type="molecule type" value="Genomic_DNA"/>
</dbReference>
<evidence type="ECO:0000256" key="1">
    <source>
        <dbReference type="ARBA" id="ARBA00023015"/>
    </source>
</evidence>
<dbReference type="Gene3D" id="1.10.1740.10">
    <property type="match status" value="1"/>
</dbReference>
<dbReference type="NCBIfam" id="TIGR02937">
    <property type="entry name" value="sigma70-ECF"/>
    <property type="match status" value="1"/>
</dbReference>